<sequence length="362" mass="39943">MSEPGSDDERPTWRERLDHLLLRLQFSVYSTVVVLLLALGFLWPRMFVTVPTGHHGVMYRFFSGGTVTDRVWSEGLHIIPPWDQMTLYETRLQQQTLGFDALSDEGLTLTIEVSVRYRPDTTTLGFLHQDIGPDYFERMIRPDIESHARRTFGGRPAHEIYSSASDLVQELRRVAILARLDDAGNQDAVPYVHVQEIKLVKVGLPAIVESAIAERYRQEQLMLEYRYKLEREDQEAERKRTEASGVRDYYRIIAELTPEELSWQDLLRWRDVDAASALAQSPNSKVVVLGGGGDSGMMFNLGDVGAPAAAPPATAAAAAAAAPAPSPAKARTKTDEPAAGPTGSPEPAASHGARDLAEPAAP</sequence>
<dbReference type="SMART" id="SM00244">
    <property type="entry name" value="PHB"/>
    <property type="match status" value="1"/>
</dbReference>
<keyword evidence="3" id="KW-0472">Membrane</keyword>
<dbReference type="EMBL" id="JAQNDN010000019">
    <property type="protein sequence ID" value="MDC0671976.1"/>
    <property type="molecule type" value="Genomic_DNA"/>
</dbReference>
<dbReference type="InterPro" id="IPR001107">
    <property type="entry name" value="Band_7"/>
</dbReference>
<dbReference type="Pfam" id="PF01145">
    <property type="entry name" value="Band_7"/>
    <property type="match status" value="1"/>
</dbReference>
<proteinExistence type="predicted"/>
<keyword evidence="6" id="KW-1185">Reference proteome</keyword>
<gene>
    <name evidence="5" type="ORF">POL58_29795</name>
</gene>
<evidence type="ECO:0000256" key="2">
    <source>
        <dbReference type="SAM" id="MobiDB-lite"/>
    </source>
</evidence>
<evidence type="ECO:0000313" key="6">
    <source>
        <dbReference type="Proteomes" id="UP001217838"/>
    </source>
</evidence>
<evidence type="ECO:0000256" key="1">
    <source>
        <dbReference type="ARBA" id="ARBA00004167"/>
    </source>
</evidence>
<reference evidence="5 6" key="1">
    <citation type="submission" date="2022-11" db="EMBL/GenBank/DDBJ databases">
        <title>Minimal conservation of predation-associated metabolite biosynthetic gene clusters underscores biosynthetic potential of Myxococcota including descriptions for ten novel species: Archangium lansinium sp. nov., Myxococcus landrumus sp. nov., Nannocystis bai.</title>
        <authorList>
            <person name="Ahearne A."/>
            <person name="Stevens C."/>
            <person name="Dowd S."/>
        </authorList>
    </citation>
    <scope>NUCLEOTIDE SEQUENCE [LARGE SCALE GENOMIC DNA]</scope>
    <source>
        <strain evidence="5 6">NCELM</strain>
    </source>
</reference>
<feature type="region of interest" description="Disordered" evidence="2">
    <location>
        <begin position="316"/>
        <end position="362"/>
    </location>
</feature>
<comment type="caution">
    <text evidence="5">The sequence shown here is derived from an EMBL/GenBank/DDBJ whole genome shotgun (WGS) entry which is preliminary data.</text>
</comment>
<feature type="compositionally biased region" description="Basic and acidic residues" evidence="2">
    <location>
        <begin position="352"/>
        <end position="362"/>
    </location>
</feature>
<dbReference type="CDD" id="cd03401">
    <property type="entry name" value="SPFH_prohibitin"/>
    <property type="match status" value="1"/>
</dbReference>
<evidence type="ECO:0000259" key="4">
    <source>
        <dbReference type="SMART" id="SM00244"/>
    </source>
</evidence>
<dbReference type="PANTHER" id="PTHR23222:SF0">
    <property type="entry name" value="PROHIBITIN 1"/>
    <property type="match status" value="1"/>
</dbReference>
<dbReference type="InterPro" id="IPR036013">
    <property type="entry name" value="Band_7/SPFH_dom_sf"/>
</dbReference>
<comment type="subcellular location">
    <subcellularLocation>
        <location evidence="1">Membrane</location>
        <topology evidence="1">Single-pass membrane protein</topology>
    </subcellularLocation>
</comment>
<dbReference type="RefSeq" id="WP_272002987.1">
    <property type="nucleotide sequence ID" value="NZ_JAQNDN010000019.1"/>
</dbReference>
<name>A0ABT5BG67_9BACT</name>
<feature type="transmembrane region" description="Helical" evidence="3">
    <location>
        <begin position="20"/>
        <end position="43"/>
    </location>
</feature>
<evidence type="ECO:0000313" key="5">
    <source>
        <dbReference type="EMBL" id="MDC0671976.1"/>
    </source>
</evidence>
<dbReference type="PANTHER" id="PTHR23222">
    <property type="entry name" value="PROHIBITIN"/>
    <property type="match status" value="1"/>
</dbReference>
<protein>
    <submittedName>
        <fullName evidence="5">Prohibitin family protein</fullName>
    </submittedName>
</protein>
<feature type="compositionally biased region" description="Low complexity" evidence="2">
    <location>
        <begin position="316"/>
        <end position="329"/>
    </location>
</feature>
<organism evidence="5 6">
    <name type="scientific">Nannocystis radixulma</name>
    <dbReference type="NCBI Taxonomy" id="2995305"/>
    <lineage>
        <taxon>Bacteria</taxon>
        <taxon>Pseudomonadati</taxon>
        <taxon>Myxococcota</taxon>
        <taxon>Polyangia</taxon>
        <taxon>Nannocystales</taxon>
        <taxon>Nannocystaceae</taxon>
        <taxon>Nannocystis</taxon>
    </lineage>
</organism>
<dbReference type="InterPro" id="IPR000163">
    <property type="entry name" value="Prohibitin"/>
</dbReference>
<evidence type="ECO:0000256" key="3">
    <source>
        <dbReference type="SAM" id="Phobius"/>
    </source>
</evidence>
<keyword evidence="3" id="KW-1133">Transmembrane helix</keyword>
<accession>A0ABT5BG67</accession>
<keyword evidence="3" id="KW-0812">Transmembrane</keyword>
<feature type="domain" description="Band 7" evidence="4">
    <location>
        <begin position="45"/>
        <end position="220"/>
    </location>
</feature>
<dbReference type="Proteomes" id="UP001217838">
    <property type="component" value="Unassembled WGS sequence"/>
</dbReference>
<dbReference type="SUPFAM" id="SSF117892">
    <property type="entry name" value="Band 7/SPFH domain"/>
    <property type="match status" value="1"/>
</dbReference>